<dbReference type="InterPro" id="IPR013010">
    <property type="entry name" value="Znf_SIAH"/>
</dbReference>
<dbReference type="PANTHER" id="PTHR10131">
    <property type="entry name" value="TNF RECEPTOR ASSOCIATED FACTOR"/>
    <property type="match status" value="1"/>
</dbReference>
<dbReference type="Proteomes" id="UP000663836">
    <property type="component" value="Unassembled WGS sequence"/>
</dbReference>
<dbReference type="SUPFAM" id="SSF49599">
    <property type="entry name" value="TRAF domain-like"/>
    <property type="match status" value="1"/>
</dbReference>
<dbReference type="PROSITE" id="PS51081">
    <property type="entry name" value="ZF_SIAH"/>
    <property type="match status" value="1"/>
</dbReference>
<feature type="domain" description="SIAH-type" evidence="6">
    <location>
        <begin position="55"/>
        <end position="111"/>
    </location>
</feature>
<organism evidence="7 9">
    <name type="scientific">Rotaria sordida</name>
    <dbReference type="NCBI Taxonomy" id="392033"/>
    <lineage>
        <taxon>Eukaryota</taxon>
        <taxon>Metazoa</taxon>
        <taxon>Spiralia</taxon>
        <taxon>Gnathifera</taxon>
        <taxon>Rotifera</taxon>
        <taxon>Eurotatoria</taxon>
        <taxon>Bdelloidea</taxon>
        <taxon>Philodinida</taxon>
        <taxon>Philodinidae</taxon>
        <taxon>Rotaria</taxon>
    </lineage>
</organism>
<evidence type="ECO:0000256" key="2">
    <source>
        <dbReference type="ARBA" id="ARBA00022771"/>
    </source>
</evidence>
<evidence type="ECO:0000313" key="9">
    <source>
        <dbReference type="Proteomes" id="UP000663864"/>
    </source>
</evidence>
<dbReference type="PANTHER" id="PTHR10131:SF94">
    <property type="entry name" value="TNF RECEPTOR-ASSOCIATED FACTOR 4"/>
    <property type="match status" value="1"/>
</dbReference>
<dbReference type="Proteomes" id="UP000663864">
    <property type="component" value="Unassembled WGS sequence"/>
</dbReference>
<dbReference type="EMBL" id="CAJOBD010000100">
    <property type="protein sequence ID" value="CAF3575470.1"/>
    <property type="molecule type" value="Genomic_DNA"/>
</dbReference>
<protein>
    <recommendedName>
        <fullName evidence="6">SIAH-type domain-containing protein</fullName>
    </recommendedName>
</protein>
<reference evidence="7" key="1">
    <citation type="submission" date="2021-02" db="EMBL/GenBank/DDBJ databases">
        <authorList>
            <person name="Nowell W R."/>
        </authorList>
    </citation>
    <scope>NUCLEOTIDE SEQUENCE</scope>
</reference>
<dbReference type="InterPro" id="IPR013083">
    <property type="entry name" value="Znf_RING/FYVE/PHD"/>
</dbReference>
<keyword evidence="3" id="KW-0862">Zinc</keyword>
<evidence type="ECO:0000313" key="7">
    <source>
        <dbReference type="EMBL" id="CAF0957691.1"/>
    </source>
</evidence>
<evidence type="ECO:0000259" key="6">
    <source>
        <dbReference type="PROSITE" id="PS51081"/>
    </source>
</evidence>
<keyword evidence="2 4" id="KW-0863">Zinc-finger</keyword>
<evidence type="ECO:0000313" key="8">
    <source>
        <dbReference type="EMBL" id="CAF3575470.1"/>
    </source>
</evidence>
<keyword evidence="5" id="KW-0175">Coiled coil</keyword>
<comment type="caution">
    <text evidence="7">The sequence shown here is derived from an EMBL/GenBank/DDBJ whole genome shotgun (WGS) entry which is preliminary data.</text>
</comment>
<feature type="coiled-coil region" evidence="5">
    <location>
        <begin position="128"/>
        <end position="205"/>
    </location>
</feature>
<gene>
    <name evidence="8" type="ORF">JBS370_LOCUS2535</name>
    <name evidence="7" type="ORF">ZHD862_LOCUS10351</name>
</gene>
<sequence length="247" mass="28993">MNILWQPIACKNCEVAFCSACMNQWLAENSGICRNDCQEFLQRQCPRLIVQQLSRLHIKCANSPHGCNEIISYDNLEKHELECEYKPLECRGCHATILKMNSVEHENTCDEIELTCPECNMIYKRGAAATMHTEIICLKEQLRQLRQDFENNKQQTDQQIQQLNEKTQQLPEAIQQFQQLSETNKQQANEDIQRVQQAFEVYKQQTSEETQQIQQTFQTNKEKSDTCGGCRDWKRDNNGWDQSYDMR</sequence>
<dbReference type="AlphaFoldDB" id="A0A814DMN9"/>
<proteinExistence type="predicted"/>
<evidence type="ECO:0000256" key="3">
    <source>
        <dbReference type="ARBA" id="ARBA00022833"/>
    </source>
</evidence>
<name>A0A814DMN9_9BILA</name>
<dbReference type="Gene3D" id="3.30.40.10">
    <property type="entry name" value="Zinc/RING finger domain, C3HC4 (zinc finger)"/>
    <property type="match status" value="1"/>
</dbReference>
<keyword evidence="1" id="KW-0479">Metal-binding</keyword>
<dbReference type="GO" id="GO:0008270">
    <property type="term" value="F:zinc ion binding"/>
    <property type="evidence" value="ECO:0007669"/>
    <property type="project" value="UniProtKB-KW"/>
</dbReference>
<evidence type="ECO:0000256" key="4">
    <source>
        <dbReference type="PROSITE-ProRule" id="PRU00455"/>
    </source>
</evidence>
<accession>A0A814DMN9</accession>
<dbReference type="EMBL" id="CAJNOT010000369">
    <property type="protein sequence ID" value="CAF0957691.1"/>
    <property type="molecule type" value="Genomic_DNA"/>
</dbReference>
<evidence type="ECO:0000256" key="5">
    <source>
        <dbReference type="SAM" id="Coils"/>
    </source>
</evidence>
<evidence type="ECO:0000256" key="1">
    <source>
        <dbReference type="ARBA" id="ARBA00022723"/>
    </source>
</evidence>